<dbReference type="Pfam" id="PF08495">
    <property type="entry name" value="FIST"/>
    <property type="match status" value="1"/>
</dbReference>
<reference evidence="2" key="1">
    <citation type="submission" date="2022-10" db="EMBL/GenBank/DDBJ databases">
        <title>The WGS of Solirubrobacter sp. CPCC 204708.</title>
        <authorList>
            <person name="Jiang Z."/>
        </authorList>
    </citation>
    <scope>NUCLEOTIDE SEQUENCE</scope>
    <source>
        <strain evidence="2">CPCC 204708</strain>
    </source>
</reference>
<feature type="domain" description="FIST" evidence="1">
    <location>
        <begin position="37"/>
        <end position="113"/>
    </location>
</feature>
<dbReference type="InterPro" id="IPR013702">
    <property type="entry name" value="FIST_domain_N"/>
</dbReference>
<dbReference type="Proteomes" id="UP001147700">
    <property type="component" value="Unassembled WGS sequence"/>
</dbReference>
<accession>A0ABT4RG89</accession>
<evidence type="ECO:0000313" key="3">
    <source>
        <dbReference type="Proteomes" id="UP001147700"/>
    </source>
</evidence>
<protein>
    <recommendedName>
        <fullName evidence="1">FIST domain-containing protein</fullName>
    </recommendedName>
</protein>
<keyword evidence="3" id="KW-1185">Reference proteome</keyword>
<dbReference type="EMBL" id="JAPCID010000010">
    <property type="protein sequence ID" value="MDA0137561.1"/>
    <property type="molecule type" value="Genomic_DNA"/>
</dbReference>
<proteinExistence type="predicted"/>
<evidence type="ECO:0000313" key="2">
    <source>
        <dbReference type="EMBL" id="MDA0137561.1"/>
    </source>
</evidence>
<name>A0ABT4RG89_9ACTN</name>
<evidence type="ECO:0000259" key="1">
    <source>
        <dbReference type="Pfam" id="PF08495"/>
    </source>
</evidence>
<organism evidence="2 3">
    <name type="scientific">Solirubrobacter deserti</name>
    <dbReference type="NCBI Taxonomy" id="2282478"/>
    <lineage>
        <taxon>Bacteria</taxon>
        <taxon>Bacillati</taxon>
        <taxon>Actinomycetota</taxon>
        <taxon>Thermoleophilia</taxon>
        <taxon>Solirubrobacterales</taxon>
        <taxon>Solirubrobacteraceae</taxon>
        <taxon>Solirubrobacter</taxon>
    </lineage>
</organism>
<comment type="caution">
    <text evidence="2">The sequence shown here is derived from an EMBL/GenBank/DDBJ whole genome shotgun (WGS) entry which is preliminary data.</text>
</comment>
<sequence length="128" mass="12643">MTAQRWVGVGRSADTDSATAGAAARATALDGRDDTRLLVVFASPAHDLDARLAGVGDDVPVVGCSTAGEIATDGPGDRGVVVLALGGAGFSVCTAVATGASARLRELGCGLGQGYLFARPAETLLTAV</sequence>
<dbReference type="RefSeq" id="WP_202957320.1">
    <property type="nucleotide sequence ID" value="NZ_JAPCID010000010.1"/>
</dbReference>
<gene>
    <name evidence="2" type="ORF">OJ962_08645</name>
</gene>